<name>G7IWI0_MEDTR</name>
<organism evidence="2 4">
    <name type="scientific">Medicago truncatula</name>
    <name type="common">Barrel medic</name>
    <name type="synonym">Medicago tribuloides</name>
    <dbReference type="NCBI Taxonomy" id="3880"/>
    <lineage>
        <taxon>Eukaryota</taxon>
        <taxon>Viridiplantae</taxon>
        <taxon>Streptophyta</taxon>
        <taxon>Embryophyta</taxon>
        <taxon>Tracheophyta</taxon>
        <taxon>Spermatophyta</taxon>
        <taxon>Magnoliopsida</taxon>
        <taxon>eudicotyledons</taxon>
        <taxon>Gunneridae</taxon>
        <taxon>Pentapetalae</taxon>
        <taxon>rosids</taxon>
        <taxon>fabids</taxon>
        <taxon>Fabales</taxon>
        <taxon>Fabaceae</taxon>
        <taxon>Papilionoideae</taxon>
        <taxon>50 kb inversion clade</taxon>
        <taxon>NPAAA clade</taxon>
        <taxon>Hologalegina</taxon>
        <taxon>IRL clade</taxon>
        <taxon>Trifolieae</taxon>
        <taxon>Medicago</taxon>
    </lineage>
</organism>
<evidence type="ECO:0000313" key="2">
    <source>
        <dbReference type="EMBL" id="AES69339.1"/>
    </source>
</evidence>
<dbReference type="EMBL" id="CM001219">
    <property type="protein sequence ID" value="AES69339.1"/>
    <property type="molecule type" value="Genomic_DNA"/>
</dbReference>
<reference evidence="3" key="3">
    <citation type="submission" date="2015-04" db="UniProtKB">
        <authorList>
            <consortium name="EnsemblPlants"/>
        </authorList>
    </citation>
    <scope>IDENTIFICATION</scope>
    <source>
        <strain evidence="3">cv. Jemalong A17</strain>
    </source>
</reference>
<dbReference type="HOGENOM" id="CLU_2658185_0_0_1"/>
<feature type="region of interest" description="Disordered" evidence="1">
    <location>
        <begin position="38"/>
        <end position="76"/>
    </location>
</feature>
<protein>
    <submittedName>
        <fullName evidence="2 3">Uncharacterized protein</fullName>
    </submittedName>
</protein>
<dbReference type="EnsemblPlants" id="AES69339">
    <property type="protein sequence ID" value="AES69339"/>
    <property type="gene ID" value="MTR_3g027630"/>
</dbReference>
<gene>
    <name evidence="2" type="ordered locus">MTR_3g027630</name>
</gene>
<feature type="compositionally biased region" description="Basic and acidic residues" evidence="1">
    <location>
        <begin position="54"/>
        <end position="70"/>
    </location>
</feature>
<accession>G7IWI0</accession>
<reference evidence="2 4" key="2">
    <citation type="journal article" date="2014" name="BMC Genomics">
        <title>An improved genome release (version Mt4.0) for the model legume Medicago truncatula.</title>
        <authorList>
            <person name="Tang H."/>
            <person name="Krishnakumar V."/>
            <person name="Bidwell S."/>
            <person name="Rosen B."/>
            <person name="Chan A."/>
            <person name="Zhou S."/>
            <person name="Gentzbittel L."/>
            <person name="Childs K.L."/>
            <person name="Yandell M."/>
            <person name="Gundlach H."/>
            <person name="Mayer K.F."/>
            <person name="Schwartz D.C."/>
            <person name="Town C.D."/>
        </authorList>
    </citation>
    <scope>GENOME REANNOTATION</scope>
    <source>
        <strain evidence="3 4">cv. Jemalong A17</strain>
    </source>
</reference>
<dbReference type="Proteomes" id="UP000002051">
    <property type="component" value="Chromosome 3"/>
</dbReference>
<sequence>MPKINPYGFDFQGPPPREARIITNSMHLINIVEGRYTNPHVQNVDDDGGDEDEGRAHLHDDPVHHNHEADGQYDND</sequence>
<evidence type="ECO:0000256" key="1">
    <source>
        <dbReference type="SAM" id="MobiDB-lite"/>
    </source>
</evidence>
<dbReference type="PaxDb" id="3880-AES69339"/>
<reference evidence="2 4" key="1">
    <citation type="journal article" date="2011" name="Nature">
        <title>The Medicago genome provides insight into the evolution of rhizobial symbioses.</title>
        <authorList>
            <person name="Young N.D."/>
            <person name="Debelle F."/>
            <person name="Oldroyd G.E."/>
            <person name="Geurts R."/>
            <person name="Cannon S.B."/>
            <person name="Udvardi M.K."/>
            <person name="Benedito V.A."/>
            <person name="Mayer K.F."/>
            <person name="Gouzy J."/>
            <person name="Schoof H."/>
            <person name="Van de Peer Y."/>
            <person name="Proost S."/>
            <person name="Cook D.R."/>
            <person name="Meyers B.C."/>
            <person name="Spannagl M."/>
            <person name="Cheung F."/>
            <person name="De Mita S."/>
            <person name="Krishnakumar V."/>
            <person name="Gundlach H."/>
            <person name="Zhou S."/>
            <person name="Mudge J."/>
            <person name="Bharti A.K."/>
            <person name="Murray J.D."/>
            <person name="Naoumkina M.A."/>
            <person name="Rosen B."/>
            <person name="Silverstein K.A."/>
            <person name="Tang H."/>
            <person name="Rombauts S."/>
            <person name="Zhao P.X."/>
            <person name="Zhou P."/>
            <person name="Barbe V."/>
            <person name="Bardou P."/>
            <person name="Bechner M."/>
            <person name="Bellec A."/>
            <person name="Berger A."/>
            <person name="Berges H."/>
            <person name="Bidwell S."/>
            <person name="Bisseling T."/>
            <person name="Choisne N."/>
            <person name="Couloux A."/>
            <person name="Denny R."/>
            <person name="Deshpande S."/>
            <person name="Dai X."/>
            <person name="Doyle J.J."/>
            <person name="Dudez A.M."/>
            <person name="Farmer A.D."/>
            <person name="Fouteau S."/>
            <person name="Franken C."/>
            <person name="Gibelin C."/>
            <person name="Gish J."/>
            <person name="Goldstein S."/>
            <person name="Gonzalez A.J."/>
            <person name="Green P.J."/>
            <person name="Hallab A."/>
            <person name="Hartog M."/>
            <person name="Hua A."/>
            <person name="Humphray S.J."/>
            <person name="Jeong D.H."/>
            <person name="Jing Y."/>
            <person name="Jocker A."/>
            <person name="Kenton S.M."/>
            <person name="Kim D.J."/>
            <person name="Klee K."/>
            <person name="Lai H."/>
            <person name="Lang C."/>
            <person name="Lin S."/>
            <person name="Macmil S.L."/>
            <person name="Magdelenat G."/>
            <person name="Matthews L."/>
            <person name="McCorrison J."/>
            <person name="Monaghan E.L."/>
            <person name="Mun J.H."/>
            <person name="Najar F.Z."/>
            <person name="Nicholson C."/>
            <person name="Noirot C."/>
            <person name="O'Bleness M."/>
            <person name="Paule C.R."/>
            <person name="Poulain J."/>
            <person name="Prion F."/>
            <person name="Qin B."/>
            <person name="Qu C."/>
            <person name="Retzel E.F."/>
            <person name="Riddle C."/>
            <person name="Sallet E."/>
            <person name="Samain S."/>
            <person name="Samson N."/>
            <person name="Sanders I."/>
            <person name="Saurat O."/>
            <person name="Scarpelli C."/>
            <person name="Schiex T."/>
            <person name="Segurens B."/>
            <person name="Severin A.J."/>
            <person name="Sherrier D.J."/>
            <person name="Shi R."/>
            <person name="Sims S."/>
            <person name="Singer S.R."/>
            <person name="Sinharoy S."/>
            <person name="Sterck L."/>
            <person name="Viollet A."/>
            <person name="Wang B.B."/>
            <person name="Wang K."/>
            <person name="Wang M."/>
            <person name="Wang X."/>
            <person name="Warfsmann J."/>
            <person name="Weissenbach J."/>
            <person name="White D.D."/>
            <person name="White J.D."/>
            <person name="Wiley G.B."/>
            <person name="Wincker P."/>
            <person name="Xing Y."/>
            <person name="Yang L."/>
            <person name="Yao Z."/>
            <person name="Ying F."/>
            <person name="Zhai J."/>
            <person name="Zhou L."/>
            <person name="Zuber A."/>
            <person name="Denarie J."/>
            <person name="Dixon R.A."/>
            <person name="May G.D."/>
            <person name="Schwartz D.C."/>
            <person name="Rogers J."/>
            <person name="Quetier F."/>
            <person name="Town C.D."/>
            <person name="Roe B.A."/>
        </authorList>
    </citation>
    <scope>NUCLEOTIDE SEQUENCE [LARGE SCALE GENOMIC DNA]</scope>
    <source>
        <strain evidence="2">A17</strain>
        <strain evidence="3 4">cv. Jemalong A17</strain>
    </source>
</reference>
<evidence type="ECO:0000313" key="3">
    <source>
        <dbReference type="EnsemblPlants" id="AES69339"/>
    </source>
</evidence>
<evidence type="ECO:0000313" key="4">
    <source>
        <dbReference type="Proteomes" id="UP000002051"/>
    </source>
</evidence>
<dbReference type="AlphaFoldDB" id="G7IWI0"/>
<feature type="compositionally biased region" description="Acidic residues" evidence="1">
    <location>
        <begin position="44"/>
        <end position="53"/>
    </location>
</feature>
<proteinExistence type="predicted"/>
<keyword evidence="4" id="KW-1185">Reference proteome</keyword>